<evidence type="ECO:0000313" key="1">
    <source>
        <dbReference type="EMBL" id="CCA85808.1"/>
    </source>
</evidence>
<reference evidence="1" key="1">
    <citation type="journal article" date="2011" name="PLoS ONE">
        <title>Ralstonia syzygii, the Blood Disease Bacterium and some Asian R. solanacearum strains form a single genomic species despite divergent lifestyles.</title>
        <authorList>
            <person name="Remenant B."/>
            <person name="de Cambiaire J.C."/>
            <person name="Cellier G."/>
            <person name="Jacobs J.M."/>
            <person name="Mangenot S."/>
            <person name="Barbe V."/>
            <person name="Lajus A."/>
            <person name="Vallenet D."/>
            <person name="Medigue C."/>
            <person name="Fegan M."/>
            <person name="Allen C."/>
            <person name="Prior P."/>
        </authorList>
    </citation>
    <scope>NUCLEOTIDE SEQUENCE</scope>
    <source>
        <strain evidence="1">R24</strain>
    </source>
</reference>
<dbReference type="Pfam" id="PF13332">
    <property type="entry name" value="Fil_haemagg_2"/>
    <property type="match status" value="3"/>
</dbReference>
<reference evidence="1" key="2">
    <citation type="submission" date="2011-04" db="EMBL/GenBank/DDBJ databases">
        <authorList>
            <person name="Genoscope - CEA"/>
        </authorList>
    </citation>
    <scope>NUCLEOTIDE SEQUENCE</scope>
    <source>
        <strain evidence="1">R24</strain>
    </source>
</reference>
<name>G3A2Y7_9RALS</name>
<sequence length="1296" mass="134192">MPQVYVHVKPGDLDGSGALISGQSVNLNLSGDLVNQGSIAGRDVVSITAENVKNLGGRITGGDVAVRARTDLDNLGGIIDANNSLSAMAGRDLNVTTTTRSNSNAQGSITNVSRIAGLYVTAPSGGTLVASAGRDLTLAGAQIGNASTGGQTVVAAARDLNLGTVNTSSSQSLAWNSKNWRKDSTQQEVGSSIQTSGDLRLSAGNDLNARGASVTSEQGALVATAGNNVNLTSAQTTRDVDEAHQFKGSSSWFSKKTITTRNTLSETTTQGTTFSGNTTYVQAGNDINVTGSNVVSTVVTALLAKNDINVEGVANTTSQTHFTQTKQSGLLGTGGIGFTIGSRQTKDTTVDTQVVHEGSTIGSVSGNVVMSAGRDVSVKGSDVLAGQDIAMVGRNVNIEAVQDMAGHQETHEVKQSGLTVALKSAITDTVQAVYQSAKSAKEAPDNRLTALYAAKAGATLLANSDAMGKEYAAVSNGDAGSVSIQLSIGSSQSKSATDARASYAHGSQILGGGNVSIVAAGDKDASGQLKDGTGNLTAIGSNIKGQNVTLDAANDLLLKSAQNTSSQQSTNSNSGWSAGVGLSLGKQTGITFSASGYMGKGSANGQSMQQVNTNVEAGDTLTVRSGRDAKLDGAQAVGQRVVADIGRDLTIRSEQDTMQYHADQKQVSAGASFTYGTGGGSANISANWSKGDADYASVNRQSGLFGGEGGYNVQVGNHTQLDGGAIASTASADRNSFSTNSLSYTDISNHKEASASAGGVSMGSDMMSNPTYSLGKSALGGLLANAGKSTSDSSTTHAVIGNGTLNIRGDDKQSGQTIRRDINGATRALTQDDIGALQDSVNRRSEAGKVLTDVLTTLADDGIKKFLNPQAYKVFCIQQPCTNDQVANNQRVAERKEQLATEHPDWSGSKVEQQAIADVSDSLNNPNRNLSAEAVNRVAQGEQGLDSDLSGKEGQLKVNNIQTVPITVEDLAKLSDDEKKNSTVFSNGIFNDKDRAAQLALQMTPTSDDKTEIQKTGETTSNPTYLVHTDKASNVIGELIVAGIEKGAEVFGITTPAANLKASLDAELALSRNANGTANLTDGKPNYSNPIYDVGHSRGTMTQTDTMRELAQRGLTGVFITVIANNPAAEQTRLEGVTAVVTDKAPSFWAPPNDPVAVGVGGYKGSLNWTDISQMQGTSYSVHSCGGAAAVGCVPTNVNTNTLFSYTGLNVDTMNQNRQATTVQNLNNWLATPQPVNVPSMNLNTLQNNQNERNWQLQQVPSVSVPQINSTTPAGSVDTRLNQLDQLRQQLGATGG</sequence>
<proteinExistence type="predicted"/>
<dbReference type="EMBL" id="FR854087">
    <property type="protein sequence ID" value="CCA85808.1"/>
    <property type="molecule type" value="Genomic_DNA"/>
</dbReference>
<gene>
    <name evidence="1" type="ORF">RALSY_20421</name>
</gene>
<dbReference type="InterPro" id="IPR025157">
    <property type="entry name" value="Hemagglutinin_rpt"/>
</dbReference>
<protein>
    <submittedName>
        <fullName evidence="1">Uncharacterized protein</fullName>
    </submittedName>
</protein>
<accession>G3A2Y7</accession>
<organism evidence="1">
    <name type="scientific">Ralstonia syzygii R24</name>
    <dbReference type="NCBI Taxonomy" id="907261"/>
    <lineage>
        <taxon>Bacteria</taxon>
        <taxon>Pseudomonadati</taxon>
        <taxon>Pseudomonadota</taxon>
        <taxon>Betaproteobacteria</taxon>
        <taxon>Burkholderiales</taxon>
        <taxon>Burkholderiaceae</taxon>
        <taxon>Ralstonia</taxon>
        <taxon>Ralstonia solanacearum species complex</taxon>
    </lineage>
</organism>
<dbReference type="GO" id="GO:0003824">
    <property type="term" value="F:catalytic activity"/>
    <property type="evidence" value="ECO:0007669"/>
    <property type="project" value="UniProtKB-ARBA"/>
</dbReference>